<dbReference type="InterPro" id="IPR052022">
    <property type="entry name" value="26kDa_periplasmic_antigen"/>
</dbReference>
<dbReference type="EMBL" id="JBHSDQ010000002">
    <property type="protein sequence ID" value="MFC4396020.1"/>
    <property type="molecule type" value="Genomic_DNA"/>
</dbReference>
<evidence type="ECO:0000313" key="1">
    <source>
        <dbReference type="EMBL" id="MFC4396020.1"/>
    </source>
</evidence>
<accession>A0ABV8WJ49</accession>
<proteinExistence type="predicted"/>
<dbReference type="PANTHER" id="PTHR34387:SF2">
    <property type="entry name" value="SLR1258 PROTEIN"/>
    <property type="match status" value="1"/>
</dbReference>
<dbReference type="Proteomes" id="UP001595778">
    <property type="component" value="Unassembled WGS sequence"/>
</dbReference>
<dbReference type="InterPro" id="IPR007497">
    <property type="entry name" value="SIMPL/DUF541"/>
</dbReference>
<gene>
    <name evidence="1" type="ORF">ACFO0G_07940</name>
</gene>
<sequence length="218" mass="22031">MVEDPHVQVGAGTVTVTGTGSAEAAPDLMLVSVGVECRAGSVQEAYAAAGGALAAVGSALRGRGVAPADLRTAGLSVRADLAWRDGEGQKLVGYVAAGSLLVRLKDLSSASGTVSEAVRAAGDAARLNSLQLVLSDDSAIRAQARDAAWEDAFHTAGQYAALASATLGRVLSVTDQRPASGPVPLAGLQRTSATESLAVEPGENRVDAAVTVTWELQR</sequence>
<name>A0ABV8WJ49_9MICC</name>
<dbReference type="Gene3D" id="3.30.110.170">
    <property type="entry name" value="Protein of unknown function (DUF541), domain 1"/>
    <property type="match status" value="1"/>
</dbReference>
<dbReference type="PANTHER" id="PTHR34387">
    <property type="entry name" value="SLR1258 PROTEIN"/>
    <property type="match status" value="1"/>
</dbReference>
<dbReference type="RefSeq" id="WP_286403231.1">
    <property type="nucleotide sequence ID" value="NZ_JBHSDQ010000002.1"/>
</dbReference>
<evidence type="ECO:0000313" key="2">
    <source>
        <dbReference type="Proteomes" id="UP001595778"/>
    </source>
</evidence>
<keyword evidence="2" id="KW-1185">Reference proteome</keyword>
<dbReference type="Gene3D" id="3.30.70.2970">
    <property type="entry name" value="Protein of unknown function (DUF541), domain 2"/>
    <property type="match status" value="1"/>
</dbReference>
<protein>
    <submittedName>
        <fullName evidence="1">SIMPL domain-containing protein</fullName>
    </submittedName>
</protein>
<reference evidence="2" key="1">
    <citation type="journal article" date="2019" name="Int. J. Syst. Evol. Microbiol.">
        <title>The Global Catalogue of Microorganisms (GCM) 10K type strain sequencing project: providing services to taxonomists for standard genome sequencing and annotation.</title>
        <authorList>
            <consortium name="The Broad Institute Genomics Platform"/>
            <consortium name="The Broad Institute Genome Sequencing Center for Infectious Disease"/>
            <person name="Wu L."/>
            <person name="Ma J."/>
        </authorList>
    </citation>
    <scope>NUCLEOTIDE SEQUENCE [LARGE SCALE GENOMIC DNA]</scope>
    <source>
        <strain evidence="2">PJ61</strain>
    </source>
</reference>
<dbReference type="Pfam" id="PF04402">
    <property type="entry name" value="SIMPL"/>
    <property type="match status" value="1"/>
</dbReference>
<comment type="caution">
    <text evidence="1">The sequence shown here is derived from an EMBL/GenBank/DDBJ whole genome shotgun (WGS) entry which is preliminary data.</text>
</comment>
<organism evidence="1 2">
    <name type="scientific">Arthrobacter sedimenti</name>
    <dbReference type="NCBI Taxonomy" id="2694931"/>
    <lineage>
        <taxon>Bacteria</taxon>
        <taxon>Bacillati</taxon>
        <taxon>Actinomycetota</taxon>
        <taxon>Actinomycetes</taxon>
        <taxon>Micrococcales</taxon>
        <taxon>Micrococcaceae</taxon>
        <taxon>Arthrobacter</taxon>
    </lineage>
</organism>